<dbReference type="SUPFAM" id="SSF69572">
    <property type="entry name" value="Activating enzymes of the ubiquitin-like proteins"/>
    <property type="match status" value="2"/>
</dbReference>
<dbReference type="SMART" id="SM00985">
    <property type="entry name" value="UBA_e1_C"/>
    <property type="match status" value="1"/>
</dbReference>
<dbReference type="InterPro" id="IPR035985">
    <property type="entry name" value="Ubiquitin-activating_enz"/>
</dbReference>
<evidence type="ECO:0000256" key="1">
    <source>
        <dbReference type="ARBA" id="ARBA00004906"/>
    </source>
</evidence>
<evidence type="ECO:0000313" key="6">
    <source>
        <dbReference type="Proteomes" id="UP000009168"/>
    </source>
</evidence>
<dbReference type="GO" id="GO:0016567">
    <property type="term" value="P:protein ubiquitination"/>
    <property type="evidence" value="ECO:0007669"/>
    <property type="project" value="UniProtKB-UniPathway"/>
</dbReference>
<dbReference type="GO" id="GO:0019948">
    <property type="term" value="F:SUMO activating enzyme activity"/>
    <property type="evidence" value="ECO:0007669"/>
    <property type="project" value="TreeGrafter"/>
</dbReference>
<evidence type="ECO:0000256" key="2">
    <source>
        <dbReference type="ARBA" id="ARBA00005673"/>
    </source>
</evidence>
<dbReference type="Pfam" id="PF00899">
    <property type="entry name" value="ThiF"/>
    <property type="match status" value="1"/>
</dbReference>
<comment type="similarity">
    <text evidence="2">Belongs to the ubiquitin-activating E1 family.</text>
</comment>
<dbReference type="Proteomes" id="UP000009168">
    <property type="component" value="Unassembled WGS sequence"/>
</dbReference>
<dbReference type="InterPro" id="IPR042063">
    <property type="entry name" value="Ubi_acti_E1_SCCH"/>
</dbReference>
<dbReference type="OrthoDB" id="10252231at2759"/>
<dbReference type="InterPro" id="IPR032418">
    <property type="entry name" value="E1_FCCH"/>
</dbReference>
<comment type="pathway">
    <text evidence="1">Protein modification; protein ubiquitination.</text>
</comment>
<dbReference type="KEGG" id="tet:TTHERM_00311940"/>
<dbReference type="Pfam" id="PF09358">
    <property type="entry name" value="E1_UFD"/>
    <property type="match status" value="1"/>
</dbReference>
<dbReference type="InterPro" id="IPR018965">
    <property type="entry name" value="Ub-activating_enz_E1_C"/>
</dbReference>
<dbReference type="InterPro" id="IPR032420">
    <property type="entry name" value="E1_4HB"/>
</dbReference>
<reference evidence="6" key="1">
    <citation type="journal article" date="2006" name="PLoS Biol.">
        <title>Macronuclear genome sequence of the ciliate Tetrahymena thermophila, a model eukaryote.</title>
        <authorList>
            <person name="Eisen J.A."/>
            <person name="Coyne R.S."/>
            <person name="Wu M."/>
            <person name="Wu D."/>
            <person name="Thiagarajan M."/>
            <person name="Wortman J.R."/>
            <person name="Badger J.H."/>
            <person name="Ren Q."/>
            <person name="Amedeo P."/>
            <person name="Jones K.M."/>
            <person name="Tallon L.J."/>
            <person name="Delcher A.L."/>
            <person name="Salzberg S.L."/>
            <person name="Silva J.C."/>
            <person name="Haas B.J."/>
            <person name="Majoros W.H."/>
            <person name="Farzad M."/>
            <person name="Carlton J.M."/>
            <person name="Smith R.K. Jr."/>
            <person name="Garg J."/>
            <person name="Pearlman R.E."/>
            <person name="Karrer K.M."/>
            <person name="Sun L."/>
            <person name="Manning G."/>
            <person name="Elde N.C."/>
            <person name="Turkewitz A.P."/>
            <person name="Asai D.J."/>
            <person name="Wilkes D.E."/>
            <person name="Wang Y."/>
            <person name="Cai H."/>
            <person name="Collins K."/>
            <person name="Stewart B.A."/>
            <person name="Lee S.R."/>
            <person name="Wilamowska K."/>
            <person name="Weinberg Z."/>
            <person name="Ruzzo W.L."/>
            <person name="Wloga D."/>
            <person name="Gaertig J."/>
            <person name="Frankel J."/>
            <person name="Tsao C.-C."/>
            <person name="Gorovsky M.A."/>
            <person name="Keeling P.J."/>
            <person name="Waller R.F."/>
            <person name="Patron N.J."/>
            <person name="Cherry J.M."/>
            <person name="Stover N.A."/>
            <person name="Krieger C.J."/>
            <person name="del Toro C."/>
            <person name="Ryder H.F."/>
            <person name="Williamson S.C."/>
            <person name="Barbeau R.A."/>
            <person name="Hamilton E.P."/>
            <person name="Orias E."/>
        </authorList>
    </citation>
    <scope>NUCLEOTIDE SEQUENCE [LARGE SCALE GENOMIC DNA]</scope>
    <source>
        <strain evidence="6">SB210</strain>
    </source>
</reference>
<dbReference type="InterPro" id="IPR042449">
    <property type="entry name" value="Ub-E1_IAD_1"/>
</dbReference>
<dbReference type="InParanoid" id="Q22KT5"/>
<dbReference type="UniPathway" id="UPA00143"/>
<dbReference type="InterPro" id="IPR042302">
    <property type="entry name" value="E1_FCCH_sf"/>
</dbReference>
<dbReference type="eggNOG" id="KOG2012">
    <property type="taxonomic scope" value="Eukaryota"/>
</dbReference>
<evidence type="ECO:0000259" key="4">
    <source>
        <dbReference type="SMART" id="SM00985"/>
    </source>
</evidence>
<dbReference type="Gene3D" id="3.40.50.12550">
    <property type="entry name" value="Ubiquitin-activating enzyme E1, inactive adenylation domain, subdomain 2"/>
    <property type="match status" value="1"/>
</dbReference>
<evidence type="ECO:0000313" key="5">
    <source>
        <dbReference type="EMBL" id="EAR85714.2"/>
    </source>
</evidence>
<gene>
    <name evidence="5" type="ORF">TTHERM_00311940</name>
</gene>
<dbReference type="InterPro" id="IPR019572">
    <property type="entry name" value="UBA_E1_SCCH"/>
</dbReference>
<dbReference type="Pfam" id="PF16190">
    <property type="entry name" value="E1_FCCH"/>
    <property type="match status" value="1"/>
</dbReference>
<accession>Q22KT5</accession>
<dbReference type="PANTHER" id="PTHR10953">
    <property type="entry name" value="UBIQUITIN-ACTIVATING ENZYME E1"/>
    <property type="match status" value="1"/>
</dbReference>
<dbReference type="EMBL" id="GG662498">
    <property type="protein sequence ID" value="EAR85714.2"/>
    <property type="molecule type" value="Genomic_DNA"/>
</dbReference>
<dbReference type="GO" id="GO:0031510">
    <property type="term" value="C:SUMO activating enzyme complex"/>
    <property type="evidence" value="ECO:0007669"/>
    <property type="project" value="TreeGrafter"/>
</dbReference>
<dbReference type="FunFam" id="2.40.30.180:FF:000002">
    <property type="entry name" value="Ubiquitin-activating enzyme E1 2"/>
    <property type="match status" value="1"/>
</dbReference>
<keyword evidence="3" id="KW-0436">Ligase</keyword>
<evidence type="ECO:0000256" key="3">
    <source>
        <dbReference type="ARBA" id="ARBA00022598"/>
    </source>
</evidence>
<dbReference type="PANTHER" id="PTHR10953:SF102">
    <property type="entry name" value="ADENYLYLTRANSFERASE AND SULFURTRANSFERASE MOCS3"/>
    <property type="match status" value="1"/>
</dbReference>
<organism evidence="5 6">
    <name type="scientific">Tetrahymena thermophila (strain SB210)</name>
    <dbReference type="NCBI Taxonomy" id="312017"/>
    <lineage>
        <taxon>Eukaryota</taxon>
        <taxon>Sar</taxon>
        <taxon>Alveolata</taxon>
        <taxon>Ciliophora</taxon>
        <taxon>Intramacronucleata</taxon>
        <taxon>Oligohymenophorea</taxon>
        <taxon>Hymenostomatida</taxon>
        <taxon>Tetrahymenina</taxon>
        <taxon>Tetrahymenidae</taxon>
        <taxon>Tetrahymena</taxon>
    </lineage>
</organism>
<dbReference type="HOGENOM" id="CLU_002556_0_0_1"/>
<dbReference type="InterPro" id="IPR045886">
    <property type="entry name" value="ThiF/MoeB/HesA"/>
</dbReference>
<name>Q22KT5_TETTS</name>
<protein>
    <submittedName>
        <fullName evidence="5">Ubiquitin-activating enzyme E1, putative</fullName>
    </submittedName>
</protein>
<feature type="domain" description="Ubiquitin-activating enzyme E1 C-terminal" evidence="4">
    <location>
        <begin position="879"/>
        <end position="1007"/>
    </location>
</feature>
<dbReference type="Gene3D" id="1.10.10.2660">
    <property type="entry name" value="Ubiquitin-activating enzyme E1, SCCH domain"/>
    <property type="match status" value="1"/>
</dbReference>
<keyword evidence="6" id="KW-1185">Reference proteome</keyword>
<dbReference type="Pfam" id="PF10585">
    <property type="entry name" value="UBA_E1_SCCH"/>
    <property type="match status" value="1"/>
</dbReference>
<dbReference type="InterPro" id="IPR000011">
    <property type="entry name" value="UBQ/SUMO-activ_enz_E1-like"/>
</dbReference>
<dbReference type="STRING" id="312017.Q22KT5"/>
<dbReference type="Gene3D" id="3.50.50.80">
    <property type="entry name" value="Ubiquitin-activating enzyme E1, inactive adenylation domain, subdomain 1"/>
    <property type="match status" value="1"/>
</dbReference>
<dbReference type="GO" id="GO:0005737">
    <property type="term" value="C:cytoplasm"/>
    <property type="evidence" value="ECO:0007669"/>
    <property type="project" value="TreeGrafter"/>
</dbReference>
<dbReference type="Gene3D" id="2.40.30.180">
    <property type="entry name" value="Ubiquitin-activating enzyme E1, FCCH domain"/>
    <property type="match status" value="1"/>
</dbReference>
<dbReference type="AlphaFoldDB" id="Q22KT5"/>
<dbReference type="PRINTS" id="PR01849">
    <property type="entry name" value="UBIQUITINACT"/>
</dbReference>
<dbReference type="Pfam" id="PF16191">
    <property type="entry name" value="E1_4HB"/>
    <property type="match status" value="1"/>
</dbReference>
<dbReference type="GO" id="GO:0016925">
    <property type="term" value="P:protein sumoylation"/>
    <property type="evidence" value="ECO:0007669"/>
    <property type="project" value="TreeGrafter"/>
</dbReference>
<sequence>MQKEEYHNDISMFGKLILEKLKKLRIFVWGAQSLGAEVSKNITYYSIDELVIYDQEKIGYEDLSGSTFGKEEDVQQGLTRAEVCQKWLKKLQNVVQVEVCQQFVLEESLKNIDVIILTQILNEKQMIDINNYCRENNIGFILVGVYGLYCYSMVDFGNNYKLHDRDGEDTYPFMISSISKSNPGVVNLVNQHKHNFQTGDFIRITEVDGMYQVNGQEPRPVKVIDDYSFSIEDTTYYAQYQKGGFAELVKVPHKIKFSSLDSLINGSKPQILNSNYKNIKLLHMFWRCLIQYKTQYDKLPEIFNEEAYEQIFQIAQAINEQNKEKSPEFYIENIDQGQLKLLTKYCTVQIAPLCIGWAGLITKEILSFCGKYEPIRQIFHMDFFELSPKYEVKAEQVEKYKNTRYYQQVALIGCQGQEKLINYKIGIMGAGSNGCELARNLVLMGACTGENGLLDILDADTFKTFNLHSHQWITEDAVDKSKVEVLSKNILRLNPQTKIRCTQKLADKSSENDLGDDYWKNIDVIFNCTDKKTAKQYLLEKSLWYDKVLIDQSLDALKGSTHSIIPHITEIPDLQKDDFLSGRFDFDKDIIMNYPYLQIHDIIWAKEIFEQLFVENLRELKQYINHPQQYIHQYQSLFKLNMNYQTKLLIIHCLVTKKNNLELKDIVQLSKEIFELYFNERIYRLVASHIPAENQEDEKFWVGYKKIPQIIQYNPQNQMIIRFISIVTHLYVSLFQLEVPNEKLTEDNIKKILLIQYSSAEDQQQQYWNLQSYELKDEKDIENFEKILQECAKPAMIPQLKIGIYNQTSEYFREKYIDFLDISSNLRSQCYQHGKVPRYKVENIAFEMNRRSLFPQSIITSMAALELFKYATNQDISDYRNIKFDLTQNKFDFIPPIKAKIIQKDPNIVYIPKPFTVWEKIIVDKPVSIEELIDSFSNMYNVSINSIYVNNVQVWQSNPLESKDNLNIMKMNLLKAYEFESGTKMAKGINQLPIMITAKTKNDQPAMFTTIKYIHQYESENN</sequence>
<proteinExistence type="inferred from homology"/>
<dbReference type="InterPro" id="IPR000594">
    <property type="entry name" value="ThiF_NAD_FAD-bd"/>
</dbReference>
<dbReference type="GeneID" id="7844704"/>
<dbReference type="RefSeq" id="XP_001033377.2">
    <property type="nucleotide sequence ID" value="XM_001033377.2"/>
</dbReference>
<dbReference type="Gene3D" id="3.40.50.720">
    <property type="entry name" value="NAD(P)-binding Rossmann-like Domain"/>
    <property type="match status" value="1"/>
</dbReference>